<evidence type="ECO:0000313" key="1">
    <source>
        <dbReference type="EMBL" id="KAG5628735.1"/>
    </source>
</evidence>
<organism evidence="1 2">
    <name type="scientific">Solanum commersonii</name>
    <name type="common">Commerson's wild potato</name>
    <name type="synonym">Commerson's nightshade</name>
    <dbReference type="NCBI Taxonomy" id="4109"/>
    <lineage>
        <taxon>Eukaryota</taxon>
        <taxon>Viridiplantae</taxon>
        <taxon>Streptophyta</taxon>
        <taxon>Embryophyta</taxon>
        <taxon>Tracheophyta</taxon>
        <taxon>Spermatophyta</taxon>
        <taxon>Magnoliopsida</taxon>
        <taxon>eudicotyledons</taxon>
        <taxon>Gunneridae</taxon>
        <taxon>Pentapetalae</taxon>
        <taxon>asterids</taxon>
        <taxon>lamiids</taxon>
        <taxon>Solanales</taxon>
        <taxon>Solanaceae</taxon>
        <taxon>Solanoideae</taxon>
        <taxon>Solaneae</taxon>
        <taxon>Solanum</taxon>
    </lineage>
</organism>
<dbReference type="Proteomes" id="UP000824120">
    <property type="component" value="Chromosome 1"/>
</dbReference>
<name>A0A9J6AX91_SOLCO</name>
<gene>
    <name evidence="1" type="ORF">H5410_000452</name>
</gene>
<evidence type="ECO:0000313" key="2">
    <source>
        <dbReference type="Proteomes" id="UP000824120"/>
    </source>
</evidence>
<dbReference type="EMBL" id="JACXVP010000001">
    <property type="protein sequence ID" value="KAG5628735.1"/>
    <property type="molecule type" value="Genomic_DNA"/>
</dbReference>
<sequence length="152" mass="16668">MAVGLGGVSEGTNTKSQTILLIDNLYDKCIKHPVRLLTRYMSKVDEPPPWHQMNQVDCTSVWGVLRNGMKAFFKAERIWILTQKPGRLSGVSVKICDPSSIPGVLEKQMAEEYQPRAGGCLLEEFSSTSFNDHNNHALAVAVAVAAAAQNII</sequence>
<keyword evidence="2" id="KW-1185">Reference proteome</keyword>
<dbReference type="AlphaFoldDB" id="A0A9J6AX91"/>
<proteinExistence type="predicted"/>
<comment type="caution">
    <text evidence="1">The sequence shown here is derived from an EMBL/GenBank/DDBJ whole genome shotgun (WGS) entry which is preliminary data.</text>
</comment>
<accession>A0A9J6AX91</accession>
<protein>
    <submittedName>
        <fullName evidence="1">Uncharacterized protein</fullName>
    </submittedName>
</protein>
<reference evidence="1 2" key="1">
    <citation type="submission" date="2020-09" db="EMBL/GenBank/DDBJ databases">
        <title>De no assembly of potato wild relative species, Solanum commersonii.</title>
        <authorList>
            <person name="Cho K."/>
        </authorList>
    </citation>
    <scope>NUCLEOTIDE SEQUENCE [LARGE SCALE GENOMIC DNA]</scope>
    <source>
        <strain evidence="1">LZ3.2</strain>
        <tissue evidence="1">Leaf</tissue>
    </source>
</reference>